<dbReference type="RefSeq" id="WP_176255854.1">
    <property type="nucleotide sequence ID" value="NZ_BAABXL010000001.1"/>
</dbReference>
<keyword evidence="1" id="KW-0472">Membrane</keyword>
<name>A0ABQ0ASV1_9FIRM</name>
<organism evidence="2 3">
    <name type="scientific">Enterocloster alcoholdehydrogenati</name>
    <dbReference type="NCBI Taxonomy" id="2547410"/>
    <lineage>
        <taxon>Bacteria</taxon>
        <taxon>Bacillati</taxon>
        <taxon>Bacillota</taxon>
        <taxon>Clostridia</taxon>
        <taxon>Lachnospirales</taxon>
        <taxon>Lachnospiraceae</taxon>
        <taxon>Enterocloster</taxon>
    </lineage>
</organism>
<accession>A0ABQ0ASV1</accession>
<reference evidence="2 3" key="1">
    <citation type="submission" date="2024-04" db="EMBL/GenBank/DDBJ databases">
        <title>Defined microbial consortia suppress multidrug-resistant proinflammatory Enterobacteriaceae via ecological control.</title>
        <authorList>
            <person name="Furuichi M."/>
            <person name="Kawaguchi T."/>
            <person name="Pust M."/>
            <person name="Yasuma K."/>
            <person name="Plichta D."/>
            <person name="Hasegawa N."/>
            <person name="Ohya T."/>
            <person name="Bhattarai S."/>
            <person name="Sasajima S."/>
            <person name="Aoto Y."/>
            <person name="Tuganbaev T."/>
            <person name="Yaginuma M."/>
            <person name="Ueda M."/>
            <person name="Okahashi N."/>
            <person name="Amafuji K."/>
            <person name="Kiridooshi Y."/>
            <person name="Sugita K."/>
            <person name="Strazar M."/>
            <person name="Skelly A."/>
            <person name="Suda W."/>
            <person name="Hattori M."/>
            <person name="Nakamoto N."/>
            <person name="Caballero S."/>
            <person name="Norman J."/>
            <person name="Olle B."/>
            <person name="Tanoue T."/>
            <person name="Arita M."/>
            <person name="Bucci V."/>
            <person name="Atarashi K."/>
            <person name="Xavier R."/>
            <person name="Honda K."/>
        </authorList>
    </citation>
    <scope>NUCLEOTIDE SEQUENCE [LARGE SCALE GENOMIC DNA]</scope>
    <source>
        <strain evidence="3">f13</strain>
    </source>
</reference>
<sequence length="218" mass="23244">MLNYLWSSMILTGTLWAAVHGRLDDVTQGALTAAKEAVALCVTMLGVMSLWTGVLEIGNSAGLIGQLSKAMRPVLRFLFPDLAPDSRAAEHISVNFIANMLGLGWAATPAGLKAMEELKKTEESRYAAGTSPYCSQTPPTPEARRDPPCLTTATPEMCTFLILNISSLQLIPVNIIAYRSQYGSPSPAAITGPCLAATAASTLAAVVFCRVMGRRSRR</sequence>
<evidence type="ECO:0000256" key="1">
    <source>
        <dbReference type="SAM" id="Phobius"/>
    </source>
</evidence>
<proteinExistence type="predicted"/>
<feature type="transmembrane region" description="Helical" evidence="1">
    <location>
        <begin position="160"/>
        <end position="178"/>
    </location>
</feature>
<dbReference type="Proteomes" id="UP001600894">
    <property type="component" value="Unassembled WGS sequence"/>
</dbReference>
<keyword evidence="1" id="KW-0812">Transmembrane</keyword>
<feature type="transmembrane region" description="Helical" evidence="1">
    <location>
        <begin position="190"/>
        <end position="213"/>
    </location>
</feature>
<comment type="caution">
    <text evidence="2">The sequence shown here is derived from an EMBL/GenBank/DDBJ whole genome shotgun (WGS) entry which is preliminary data.</text>
</comment>
<protein>
    <submittedName>
        <fullName evidence="2">Nucleoside recognition domain-containing protein</fullName>
    </submittedName>
</protein>
<keyword evidence="3" id="KW-1185">Reference proteome</keyword>
<gene>
    <name evidence="2" type="ORF">F130042H8_00820</name>
</gene>
<evidence type="ECO:0000313" key="3">
    <source>
        <dbReference type="Proteomes" id="UP001600894"/>
    </source>
</evidence>
<evidence type="ECO:0000313" key="2">
    <source>
        <dbReference type="EMBL" id="GAA6267022.1"/>
    </source>
</evidence>
<keyword evidence="1" id="KW-1133">Transmembrane helix</keyword>
<dbReference type="EMBL" id="BAABXL010000001">
    <property type="protein sequence ID" value="GAA6267022.1"/>
    <property type="molecule type" value="Genomic_DNA"/>
</dbReference>